<protein>
    <recommendedName>
        <fullName evidence="4">O-antigen ligase domain-containing protein</fullName>
    </recommendedName>
</protein>
<feature type="transmembrane region" description="Helical" evidence="1">
    <location>
        <begin position="282"/>
        <end position="300"/>
    </location>
</feature>
<feature type="transmembrane region" description="Helical" evidence="1">
    <location>
        <begin position="131"/>
        <end position="149"/>
    </location>
</feature>
<keyword evidence="1" id="KW-0472">Membrane</keyword>
<evidence type="ECO:0000313" key="2">
    <source>
        <dbReference type="EMBL" id="RKI91577.1"/>
    </source>
</evidence>
<reference evidence="2 3" key="1">
    <citation type="submission" date="2018-09" db="EMBL/GenBank/DDBJ databases">
        <title>Murine metabolic-syndrome-specific gut microbial biobank.</title>
        <authorList>
            <person name="Liu C."/>
        </authorList>
    </citation>
    <scope>NUCLEOTIDE SEQUENCE [LARGE SCALE GENOMIC DNA]</scope>
    <source>
        <strain evidence="2 3">0.1xD8-82</strain>
    </source>
</reference>
<dbReference type="EMBL" id="RAYQ01000009">
    <property type="protein sequence ID" value="RKI91577.1"/>
    <property type="molecule type" value="Genomic_DNA"/>
</dbReference>
<evidence type="ECO:0000313" key="3">
    <source>
        <dbReference type="Proteomes" id="UP000280696"/>
    </source>
</evidence>
<name>A0A3A9AJM5_9FIRM</name>
<feature type="transmembrane region" description="Helical" evidence="1">
    <location>
        <begin position="320"/>
        <end position="338"/>
    </location>
</feature>
<keyword evidence="3" id="KW-1185">Reference proteome</keyword>
<feature type="transmembrane region" description="Helical" evidence="1">
    <location>
        <begin position="350"/>
        <end position="372"/>
    </location>
</feature>
<accession>A0A3A9AJM5</accession>
<dbReference type="PANTHER" id="PTHR37422">
    <property type="entry name" value="TEICHURONIC ACID BIOSYNTHESIS PROTEIN TUAE"/>
    <property type="match status" value="1"/>
</dbReference>
<feature type="transmembrane region" description="Helical" evidence="1">
    <location>
        <begin position="492"/>
        <end position="508"/>
    </location>
</feature>
<evidence type="ECO:0008006" key="4">
    <source>
        <dbReference type="Google" id="ProtNLM"/>
    </source>
</evidence>
<feature type="transmembrane region" description="Helical" evidence="1">
    <location>
        <begin position="105"/>
        <end position="125"/>
    </location>
</feature>
<evidence type="ECO:0000256" key="1">
    <source>
        <dbReference type="SAM" id="Phobius"/>
    </source>
</evidence>
<feature type="transmembrane region" description="Helical" evidence="1">
    <location>
        <begin position="26"/>
        <end position="45"/>
    </location>
</feature>
<feature type="transmembrane region" description="Helical" evidence="1">
    <location>
        <begin position="161"/>
        <end position="181"/>
    </location>
</feature>
<feature type="transmembrane region" description="Helical" evidence="1">
    <location>
        <begin position="193"/>
        <end position="218"/>
    </location>
</feature>
<proteinExistence type="predicted"/>
<dbReference type="OrthoDB" id="9796676at2"/>
<feature type="transmembrane region" description="Helical" evidence="1">
    <location>
        <begin position="253"/>
        <end position="270"/>
    </location>
</feature>
<keyword evidence="1" id="KW-1133">Transmembrane helix</keyword>
<sequence>MEIEMSNHLIKTAVEKKKMGQIYHELTGGIVSVYVFLILVIYPFYFQDKYYNIGYAKWKFFLNLTFGTGVILAASTILYFIYLVWSHELKKNFQNVQISVPDRFVFSYLIVVMISTLCSPYKNQVIWGADGWYMGLIAQLCFVMIYYFVSRYWKWDNTAVAFWLGAAFGVFLLAVIMRFRIDPLKLYQGLEEQYVITFLTTIGQATWYSSYIVLLFPLGMFAFWFYDGRLLRILTGIFTSIGFMTIITQNSDSIFVALGIMIFVLLWFSLESNKRFRRFLEVMMICFMSFKFIGICQLLFPTKAVPLGNIFIFCSQSGLTWALLAGTVIVYAGFCLAEKRRKIDIARIKVVRMIVLFILITGIGLTVAYIYLNTTGKLPENYRSNSNYLLFNEYWGNNRGLSWMASAKSFVQGNLLRQIAGCGPDGFSLYVQSFFGEELARKWGQSVALTCAHNEWLNVLVNLGIAGAAAYLGIFISSAARFWKKTKKHPELIAIVMAILCYMGHNFFCYQQIVCTPTIFILIGVGESIIRHE</sequence>
<feature type="transmembrane region" description="Helical" evidence="1">
    <location>
        <begin position="230"/>
        <end position="247"/>
    </location>
</feature>
<gene>
    <name evidence="2" type="ORF">D7V94_09940</name>
</gene>
<dbReference type="PANTHER" id="PTHR37422:SF13">
    <property type="entry name" value="LIPOPOLYSACCHARIDE BIOSYNTHESIS PROTEIN PA4999-RELATED"/>
    <property type="match status" value="1"/>
</dbReference>
<dbReference type="Proteomes" id="UP000280696">
    <property type="component" value="Unassembled WGS sequence"/>
</dbReference>
<organism evidence="2 3">
    <name type="scientific">Parablautia intestinalis</name>
    <dbReference type="NCBI Taxonomy" id="2320100"/>
    <lineage>
        <taxon>Bacteria</taxon>
        <taxon>Bacillati</taxon>
        <taxon>Bacillota</taxon>
        <taxon>Clostridia</taxon>
        <taxon>Lachnospirales</taxon>
        <taxon>Lachnospiraceae</taxon>
        <taxon>Parablautia</taxon>
    </lineage>
</organism>
<comment type="caution">
    <text evidence="2">The sequence shown here is derived from an EMBL/GenBank/DDBJ whole genome shotgun (WGS) entry which is preliminary data.</text>
</comment>
<keyword evidence="1" id="KW-0812">Transmembrane</keyword>
<dbReference type="AlphaFoldDB" id="A0A3A9AJM5"/>
<feature type="transmembrane region" description="Helical" evidence="1">
    <location>
        <begin position="60"/>
        <end position="85"/>
    </location>
</feature>
<dbReference type="InterPro" id="IPR051533">
    <property type="entry name" value="WaaL-like"/>
</dbReference>
<feature type="transmembrane region" description="Helical" evidence="1">
    <location>
        <begin position="459"/>
        <end position="480"/>
    </location>
</feature>